<keyword evidence="1 6" id="KW-0963">Cytoplasm</keyword>
<keyword evidence="3 6" id="KW-0547">Nucleotide-binding</keyword>
<dbReference type="Proteomes" id="UP001056539">
    <property type="component" value="Chromosome"/>
</dbReference>
<comment type="subcellular location">
    <subcellularLocation>
        <location evidence="6">Cytoplasm</location>
    </subcellularLocation>
</comment>
<dbReference type="EC" id="6.3.5.3" evidence="6"/>
<comment type="pathway">
    <text evidence="6">Purine metabolism; IMP biosynthesis via de novo pathway; 5-amino-1-(5-phospho-D-ribosyl)imidazole from N(2)-formyl-N(1)-(5-phospho-D-ribosyl)glycinamide: step 1/2.</text>
</comment>
<keyword evidence="5 6" id="KW-0067">ATP-binding</keyword>
<reference evidence="7" key="2">
    <citation type="submission" date="2022-06" db="EMBL/GenBank/DDBJ databases">
        <title>Thermospira aquatica gen. nov., sp. nov.</title>
        <authorList>
            <person name="Ben Ali Gam Z."/>
            <person name="Labat M."/>
        </authorList>
    </citation>
    <scope>NUCLEOTIDE SEQUENCE</scope>
    <source>
        <strain evidence="7">F1F22</strain>
    </source>
</reference>
<evidence type="ECO:0000256" key="3">
    <source>
        <dbReference type="ARBA" id="ARBA00022741"/>
    </source>
</evidence>
<dbReference type="EMBL" id="CP073355">
    <property type="protein sequence ID" value="URA09923.1"/>
    <property type="molecule type" value="Genomic_DNA"/>
</dbReference>
<evidence type="ECO:0000256" key="1">
    <source>
        <dbReference type="ARBA" id="ARBA00022490"/>
    </source>
</evidence>
<dbReference type="GO" id="GO:0005737">
    <property type="term" value="C:cytoplasm"/>
    <property type="evidence" value="ECO:0007669"/>
    <property type="project" value="UniProtKB-SubCell"/>
</dbReference>
<comment type="similarity">
    <text evidence="6">Belongs to the PurS family.</text>
</comment>
<dbReference type="HAMAP" id="MF_01926">
    <property type="entry name" value="PurS"/>
    <property type="match status" value="1"/>
</dbReference>
<dbReference type="AlphaFoldDB" id="A0AAX3BCE9"/>
<comment type="catalytic activity">
    <reaction evidence="6">
        <text>N(2)-formyl-N(1)-(5-phospho-beta-D-ribosyl)glycinamide + L-glutamine + ATP + H2O = 2-formamido-N(1)-(5-O-phospho-beta-D-ribosyl)acetamidine + L-glutamate + ADP + phosphate + H(+)</text>
        <dbReference type="Rhea" id="RHEA:17129"/>
        <dbReference type="ChEBI" id="CHEBI:15377"/>
        <dbReference type="ChEBI" id="CHEBI:15378"/>
        <dbReference type="ChEBI" id="CHEBI:29985"/>
        <dbReference type="ChEBI" id="CHEBI:30616"/>
        <dbReference type="ChEBI" id="CHEBI:43474"/>
        <dbReference type="ChEBI" id="CHEBI:58359"/>
        <dbReference type="ChEBI" id="CHEBI:147286"/>
        <dbReference type="ChEBI" id="CHEBI:147287"/>
        <dbReference type="ChEBI" id="CHEBI:456216"/>
        <dbReference type="EC" id="6.3.5.3"/>
    </reaction>
</comment>
<dbReference type="SUPFAM" id="SSF82697">
    <property type="entry name" value="PurS-like"/>
    <property type="match status" value="1"/>
</dbReference>
<proteinExistence type="inferred from homology"/>
<evidence type="ECO:0000256" key="6">
    <source>
        <dbReference type="HAMAP-Rule" id="MF_01926"/>
    </source>
</evidence>
<evidence type="ECO:0000256" key="4">
    <source>
        <dbReference type="ARBA" id="ARBA00022755"/>
    </source>
</evidence>
<dbReference type="GO" id="GO:0006189">
    <property type="term" value="P:'de novo' IMP biosynthetic process"/>
    <property type="evidence" value="ECO:0007669"/>
    <property type="project" value="UniProtKB-UniRule"/>
</dbReference>
<dbReference type="Pfam" id="PF02700">
    <property type="entry name" value="PurS"/>
    <property type="match status" value="1"/>
</dbReference>
<dbReference type="Gene3D" id="3.30.1280.10">
    <property type="entry name" value="Phosphoribosylformylglycinamidine synthase subunit PurS"/>
    <property type="match status" value="1"/>
</dbReference>
<evidence type="ECO:0000313" key="7">
    <source>
        <dbReference type="EMBL" id="URA09923.1"/>
    </source>
</evidence>
<dbReference type="PANTHER" id="PTHR34696">
    <property type="entry name" value="PHOSPHORIBOSYLFORMYLGLYCINAMIDINE SYNTHASE SUBUNIT PURS"/>
    <property type="match status" value="1"/>
</dbReference>
<evidence type="ECO:0000256" key="2">
    <source>
        <dbReference type="ARBA" id="ARBA00022598"/>
    </source>
</evidence>
<protein>
    <recommendedName>
        <fullName evidence="6">Phosphoribosylformylglycinamidine synthase subunit PurS</fullName>
        <shortName evidence="6">FGAM synthase</shortName>
        <ecNumber evidence="6">6.3.5.3</ecNumber>
    </recommendedName>
    <alternativeName>
        <fullName evidence="6">Formylglycinamide ribonucleotide amidotransferase subunit III</fullName>
        <shortName evidence="6">FGAR amidotransferase III</shortName>
        <shortName evidence="6">FGAR-AT III</shortName>
    </alternativeName>
    <alternativeName>
        <fullName evidence="6">Phosphoribosylformylglycinamidine synthase subunit III</fullName>
    </alternativeName>
</protein>
<dbReference type="GO" id="GO:0004642">
    <property type="term" value="F:phosphoribosylformylglycinamidine synthase activity"/>
    <property type="evidence" value="ECO:0007669"/>
    <property type="project" value="UniProtKB-UniRule"/>
</dbReference>
<dbReference type="InterPro" id="IPR003850">
    <property type="entry name" value="PurS"/>
</dbReference>
<keyword evidence="4 6" id="KW-0658">Purine biosynthesis</keyword>
<evidence type="ECO:0000256" key="5">
    <source>
        <dbReference type="ARBA" id="ARBA00022840"/>
    </source>
</evidence>
<dbReference type="NCBIfam" id="NF004630">
    <property type="entry name" value="PRK05974.1"/>
    <property type="match status" value="1"/>
</dbReference>
<dbReference type="InterPro" id="IPR036604">
    <property type="entry name" value="PurS-like_sf"/>
</dbReference>
<evidence type="ECO:0000313" key="8">
    <source>
        <dbReference type="Proteomes" id="UP001056539"/>
    </source>
</evidence>
<dbReference type="KEGG" id="taqu:KDW03_10640"/>
<dbReference type="NCBIfam" id="TIGR00302">
    <property type="entry name" value="phosphoribosylformylglycinamidine synthase subunit PurS"/>
    <property type="match status" value="1"/>
</dbReference>
<reference evidence="7" key="1">
    <citation type="submission" date="2021-04" db="EMBL/GenBank/DDBJ databases">
        <authorList>
            <person name="Postec A."/>
        </authorList>
    </citation>
    <scope>NUCLEOTIDE SEQUENCE</scope>
    <source>
        <strain evidence="7">F1F22</strain>
    </source>
</reference>
<dbReference type="RefSeq" id="WP_271435056.1">
    <property type="nucleotide sequence ID" value="NZ_CP073355.1"/>
</dbReference>
<keyword evidence="8" id="KW-1185">Reference proteome</keyword>
<name>A0AAX3BCE9_9SPIR</name>
<organism evidence="7 8">
    <name type="scientific">Thermospira aquatica</name>
    <dbReference type="NCBI Taxonomy" id="2828656"/>
    <lineage>
        <taxon>Bacteria</taxon>
        <taxon>Pseudomonadati</taxon>
        <taxon>Spirochaetota</taxon>
        <taxon>Spirochaetia</taxon>
        <taxon>Brevinematales</taxon>
        <taxon>Thermospiraceae</taxon>
        <taxon>Thermospira</taxon>
    </lineage>
</organism>
<dbReference type="PANTHER" id="PTHR34696:SF1">
    <property type="entry name" value="PHOSPHORIBOSYLFORMYLGLYCINAMIDINE SYNTHASE SUBUNIT PURS"/>
    <property type="match status" value="1"/>
</dbReference>
<sequence length="78" mass="8750">MKVKVEVFLRSDVFDPQGKAILNAVHHLGYHKVGSVQVGKVFILDVEGSKEEVERQTKEIADKLLANPIIENFTVSFL</sequence>
<accession>A0AAX3BCE9</accession>
<comment type="function">
    <text evidence="6">Part of the phosphoribosylformylglycinamidine synthase complex involved in the purines biosynthetic pathway. Catalyzes the ATP-dependent conversion of formylglycinamide ribonucleotide (FGAR) and glutamine to yield formylglycinamidine ribonucleotide (FGAM) and glutamate. The FGAM synthase complex is composed of three subunits. PurQ produces an ammonia molecule by converting glutamine to glutamate. PurL transfers the ammonia molecule to FGAR to form FGAM in an ATP-dependent manner. PurS interacts with PurQ and PurL and is thought to assist in the transfer of the ammonia molecule from PurQ to PurL.</text>
</comment>
<dbReference type="GO" id="GO:0005524">
    <property type="term" value="F:ATP binding"/>
    <property type="evidence" value="ECO:0007669"/>
    <property type="project" value="UniProtKB-UniRule"/>
</dbReference>
<comment type="subunit">
    <text evidence="6">Part of the FGAM synthase complex composed of 1 PurL, 1 PurQ and 2 PurS subunits.</text>
</comment>
<gene>
    <name evidence="6 7" type="primary">purS</name>
    <name evidence="7" type="ORF">KDW03_10640</name>
</gene>
<keyword evidence="2 6" id="KW-0436">Ligase</keyword>